<feature type="transmembrane region" description="Helical" evidence="1">
    <location>
        <begin position="56"/>
        <end position="78"/>
    </location>
</feature>
<keyword evidence="1" id="KW-1133">Transmembrane helix</keyword>
<feature type="transmembrane region" description="Helical" evidence="1">
    <location>
        <begin position="273"/>
        <end position="299"/>
    </location>
</feature>
<feature type="transmembrane region" description="Helical" evidence="1">
    <location>
        <begin position="235"/>
        <end position="253"/>
    </location>
</feature>
<sequence>MSERIESLDLIRGVAILGILFMNIMAMATPIEAYYSPFWREGLSALEMPLYQMQSMVFESRFMSMFSLLFGVGLYIQYQSALAKDLPARARLFSRLRWLLLFGLLHGFLVFVGDILTLYACCGFLLVWLLGMSNKKQFGLALLFLVLGQLLMLSLVAAVFFKGVPMVMSEVPLSPEALSALQQTWTSYPDRLIAQAVEFGQFLLFIPAAALWHNTGLMLIGILLYKKGFFHQSRFIPWGLASLVLGLVLGWWVQQLRAEIGYSSDVGFATMLLMMLTGLLSAIGYCSLLVLAATSGNVLVRLLKNAGKMAFTLYISQSVLTYLIFVWLVPQYWGQLGRPELLSLVVALTVLQLWFANFWQQKYGQGPLEKGWRYLAYRRFRQVES</sequence>
<protein>
    <submittedName>
        <fullName evidence="3">DUF418 domain-containing protein</fullName>
    </submittedName>
</protein>
<dbReference type="PANTHER" id="PTHR30590:SF2">
    <property type="entry name" value="INNER MEMBRANE PROTEIN"/>
    <property type="match status" value="1"/>
</dbReference>
<dbReference type="PANTHER" id="PTHR30590">
    <property type="entry name" value="INNER MEMBRANE PROTEIN"/>
    <property type="match status" value="1"/>
</dbReference>
<evidence type="ECO:0000259" key="2">
    <source>
        <dbReference type="Pfam" id="PF04235"/>
    </source>
</evidence>
<feature type="transmembrane region" description="Helical" evidence="1">
    <location>
        <begin position="341"/>
        <end position="359"/>
    </location>
</feature>
<keyword evidence="1" id="KW-0472">Membrane</keyword>
<dbReference type="EMBL" id="CP101717">
    <property type="protein sequence ID" value="WLD57717.1"/>
    <property type="molecule type" value="Genomic_DNA"/>
</dbReference>
<accession>A0AB38YEY9</accession>
<dbReference type="InterPro" id="IPR052529">
    <property type="entry name" value="Bact_Transport_Assoc"/>
</dbReference>
<dbReference type="AlphaFoldDB" id="A0AB38YEY9"/>
<name>A0AB38YEY9_9GAMM</name>
<feature type="transmembrane region" description="Helical" evidence="1">
    <location>
        <begin position="98"/>
        <end position="131"/>
    </location>
</feature>
<gene>
    <name evidence="3" type="ORF">NFC81_13490</name>
</gene>
<reference evidence="3" key="1">
    <citation type="submission" date="2022-07" db="EMBL/GenBank/DDBJ databases">
        <title>Complete genome sequence of Salinispirillum sp. LH10-3-1 capable of multiple carbohydrate inversion isolated from a soda lake.</title>
        <authorList>
            <person name="Liu J."/>
            <person name="Zhai Y."/>
            <person name="Zhang H."/>
            <person name="Yang H."/>
            <person name="Qu J."/>
            <person name="Li J."/>
        </authorList>
    </citation>
    <scope>NUCLEOTIDE SEQUENCE</scope>
    <source>
        <strain evidence="3">LH 10-3-1</strain>
    </source>
</reference>
<dbReference type="RefSeq" id="WP_304995002.1">
    <property type="nucleotide sequence ID" value="NZ_CP101717.1"/>
</dbReference>
<feature type="transmembrane region" description="Helical" evidence="1">
    <location>
        <begin position="12"/>
        <end position="35"/>
    </location>
</feature>
<keyword evidence="1" id="KW-0812">Transmembrane</keyword>
<organism evidence="3">
    <name type="scientific">Salinispirillum sp. LH 10-3-1</name>
    <dbReference type="NCBI Taxonomy" id="2952525"/>
    <lineage>
        <taxon>Bacteria</taxon>
        <taxon>Pseudomonadati</taxon>
        <taxon>Pseudomonadota</taxon>
        <taxon>Gammaproteobacteria</taxon>
        <taxon>Oceanospirillales</taxon>
        <taxon>Saccharospirillaceae</taxon>
        <taxon>Salinispirillum</taxon>
    </lineage>
</organism>
<feature type="transmembrane region" description="Helical" evidence="1">
    <location>
        <begin position="311"/>
        <end position="329"/>
    </location>
</feature>
<evidence type="ECO:0000256" key="1">
    <source>
        <dbReference type="SAM" id="Phobius"/>
    </source>
</evidence>
<feature type="domain" description="DUF418" evidence="2">
    <location>
        <begin position="224"/>
        <end position="378"/>
    </location>
</feature>
<dbReference type="InterPro" id="IPR007349">
    <property type="entry name" value="DUF418"/>
</dbReference>
<feature type="transmembrane region" description="Helical" evidence="1">
    <location>
        <begin position="138"/>
        <end position="161"/>
    </location>
</feature>
<proteinExistence type="predicted"/>
<feature type="transmembrane region" description="Helical" evidence="1">
    <location>
        <begin position="202"/>
        <end position="223"/>
    </location>
</feature>
<dbReference type="Pfam" id="PF04235">
    <property type="entry name" value="DUF418"/>
    <property type="match status" value="1"/>
</dbReference>
<evidence type="ECO:0000313" key="3">
    <source>
        <dbReference type="EMBL" id="WLD57717.1"/>
    </source>
</evidence>